<dbReference type="EMBL" id="BARU01041271">
    <property type="protein sequence ID" value="GAH86668.1"/>
    <property type="molecule type" value="Genomic_DNA"/>
</dbReference>
<comment type="caution">
    <text evidence="1">The sequence shown here is derived from an EMBL/GenBank/DDBJ whole genome shotgun (WGS) entry which is preliminary data.</text>
</comment>
<accession>X1KXI2</accession>
<protein>
    <submittedName>
        <fullName evidence="1">Uncharacterized protein</fullName>
    </submittedName>
</protein>
<reference evidence="1" key="1">
    <citation type="journal article" date="2014" name="Front. Microbiol.">
        <title>High frequency of phylogenetically diverse reductive dehalogenase-homologous genes in deep subseafloor sedimentary metagenomes.</title>
        <authorList>
            <person name="Kawai M."/>
            <person name="Futagami T."/>
            <person name="Toyoda A."/>
            <person name="Takaki Y."/>
            <person name="Nishi S."/>
            <person name="Hori S."/>
            <person name="Arai W."/>
            <person name="Tsubouchi T."/>
            <person name="Morono Y."/>
            <person name="Uchiyama I."/>
            <person name="Ito T."/>
            <person name="Fujiyama A."/>
            <person name="Inagaki F."/>
            <person name="Takami H."/>
        </authorList>
    </citation>
    <scope>NUCLEOTIDE SEQUENCE</scope>
    <source>
        <strain evidence="1">Expedition CK06-06</strain>
    </source>
</reference>
<organism evidence="1">
    <name type="scientific">marine sediment metagenome</name>
    <dbReference type="NCBI Taxonomy" id="412755"/>
    <lineage>
        <taxon>unclassified sequences</taxon>
        <taxon>metagenomes</taxon>
        <taxon>ecological metagenomes</taxon>
    </lineage>
</organism>
<dbReference type="AlphaFoldDB" id="X1KXI2"/>
<proteinExistence type="predicted"/>
<evidence type="ECO:0000313" key="1">
    <source>
        <dbReference type="EMBL" id="GAH86668.1"/>
    </source>
</evidence>
<name>X1KXI2_9ZZZZ</name>
<sequence length="67" mass="7741">MKKEEAEKVIKIMLSADGGCKYCVSDLLRLFSTEFPEYRKPAKTAFKDKFGIEFEDFLKEQEGKGLK</sequence>
<gene>
    <name evidence="1" type="ORF">S03H2_63665</name>
</gene>